<evidence type="ECO:0000256" key="7">
    <source>
        <dbReference type="ARBA" id="ARBA00023136"/>
    </source>
</evidence>
<protein>
    <submittedName>
        <fullName evidence="9">Branched-chain amino acid ABC transporter permease</fullName>
    </submittedName>
</protein>
<dbReference type="GO" id="GO:0005886">
    <property type="term" value="C:plasma membrane"/>
    <property type="evidence" value="ECO:0007669"/>
    <property type="project" value="UniProtKB-SubCell"/>
</dbReference>
<dbReference type="AlphaFoldDB" id="A0A5R8MKQ2"/>
<feature type="transmembrane region" description="Helical" evidence="8">
    <location>
        <begin position="48"/>
        <end position="67"/>
    </location>
</feature>
<comment type="similarity">
    <text evidence="2">Belongs to the AzlC family.</text>
</comment>
<dbReference type="Proteomes" id="UP000306973">
    <property type="component" value="Unassembled WGS sequence"/>
</dbReference>
<evidence type="ECO:0000313" key="10">
    <source>
        <dbReference type="Proteomes" id="UP000306973"/>
    </source>
</evidence>
<evidence type="ECO:0000256" key="6">
    <source>
        <dbReference type="ARBA" id="ARBA00022989"/>
    </source>
</evidence>
<dbReference type="Pfam" id="PF03591">
    <property type="entry name" value="AzlC"/>
    <property type="match status" value="1"/>
</dbReference>
<feature type="transmembrane region" description="Helical" evidence="8">
    <location>
        <begin position="74"/>
        <end position="98"/>
    </location>
</feature>
<keyword evidence="10" id="KW-1185">Reference proteome</keyword>
<evidence type="ECO:0000256" key="3">
    <source>
        <dbReference type="ARBA" id="ARBA00022448"/>
    </source>
</evidence>
<evidence type="ECO:0000256" key="8">
    <source>
        <dbReference type="SAM" id="Phobius"/>
    </source>
</evidence>
<dbReference type="PANTHER" id="PTHR34979:SF1">
    <property type="entry name" value="INNER MEMBRANE PROTEIN YGAZ"/>
    <property type="match status" value="1"/>
</dbReference>
<comment type="caution">
    <text evidence="9">The sequence shown here is derived from an EMBL/GenBank/DDBJ whole genome shotgun (WGS) entry which is preliminary data.</text>
</comment>
<keyword evidence="3" id="KW-0813">Transport</keyword>
<feature type="transmembrane region" description="Helical" evidence="8">
    <location>
        <begin position="193"/>
        <end position="210"/>
    </location>
</feature>
<feature type="transmembrane region" description="Helical" evidence="8">
    <location>
        <begin position="169"/>
        <end position="186"/>
    </location>
</feature>
<keyword evidence="5 8" id="KW-0812">Transmembrane</keyword>
<dbReference type="PANTHER" id="PTHR34979">
    <property type="entry name" value="INNER MEMBRANE PROTEIN YGAZ"/>
    <property type="match status" value="1"/>
</dbReference>
<feature type="transmembrane region" description="Helical" evidence="8">
    <location>
        <begin position="21"/>
        <end position="42"/>
    </location>
</feature>
<gene>
    <name evidence="9" type="ORF">FEI13_03305</name>
</gene>
<evidence type="ECO:0000256" key="1">
    <source>
        <dbReference type="ARBA" id="ARBA00004651"/>
    </source>
</evidence>
<proteinExistence type="inferred from homology"/>
<reference evidence="9 10" key="1">
    <citation type="journal article" date="2007" name="Int. J. Syst. Evol. Microbiol.">
        <title>Halomonas saccharevitans sp. nov., Halomonas arcis sp. nov. and Halomonas subterranea sp. nov., halophilic bacteria isolated from hypersaline environments of China.</title>
        <authorList>
            <person name="Xu X.W."/>
            <person name="Wu Y.H."/>
            <person name="Zhou Z."/>
            <person name="Wang C.S."/>
            <person name="Zhou Y.G."/>
            <person name="Zhang H.B."/>
            <person name="Wang Y."/>
            <person name="Wu M."/>
        </authorList>
    </citation>
    <scope>NUCLEOTIDE SEQUENCE [LARGE SCALE GENOMIC DNA]</scope>
    <source>
        <strain evidence="9 10">TBZ3</strain>
    </source>
</reference>
<keyword evidence="4" id="KW-1003">Cell membrane</keyword>
<feature type="transmembrane region" description="Helical" evidence="8">
    <location>
        <begin position="216"/>
        <end position="236"/>
    </location>
</feature>
<feature type="transmembrane region" description="Helical" evidence="8">
    <location>
        <begin position="110"/>
        <end position="128"/>
    </location>
</feature>
<dbReference type="RefSeq" id="WP_138179520.1">
    <property type="nucleotide sequence ID" value="NZ_VBUI01000004.1"/>
</dbReference>
<evidence type="ECO:0000256" key="5">
    <source>
        <dbReference type="ARBA" id="ARBA00022692"/>
    </source>
</evidence>
<comment type="subcellular location">
    <subcellularLocation>
        <location evidence="1">Cell membrane</location>
        <topology evidence="1">Multi-pass membrane protein</topology>
    </subcellularLocation>
</comment>
<evidence type="ECO:0000256" key="4">
    <source>
        <dbReference type="ARBA" id="ARBA00022475"/>
    </source>
</evidence>
<dbReference type="InterPro" id="IPR011606">
    <property type="entry name" value="Brnchd-chn_aa_trnsp_permease"/>
</dbReference>
<organism evidence="9 10">
    <name type="scientific">Halomonas urmiana</name>
    <dbReference type="NCBI Taxonomy" id="490901"/>
    <lineage>
        <taxon>Bacteria</taxon>
        <taxon>Pseudomonadati</taxon>
        <taxon>Pseudomonadota</taxon>
        <taxon>Gammaproteobacteria</taxon>
        <taxon>Oceanospirillales</taxon>
        <taxon>Halomonadaceae</taxon>
        <taxon>Halomonas</taxon>
    </lineage>
</organism>
<keyword evidence="6 8" id="KW-1133">Transmembrane helix</keyword>
<dbReference type="OrthoDB" id="9803444at2"/>
<keyword evidence="7 8" id="KW-0472">Membrane</keyword>
<dbReference type="GO" id="GO:1903785">
    <property type="term" value="P:L-valine transmembrane transport"/>
    <property type="evidence" value="ECO:0007669"/>
    <property type="project" value="TreeGrafter"/>
</dbReference>
<name>A0A5R8MKQ2_9GAMM</name>
<sequence>MILKDNHAHLDLSGTWRGIRMMLPLAAFTVAFGLAFGVAAVHRGLADWEAMLMSLFVFAAPSQFAALELWRSPLPLLALAAITLAIHTRHMLMSAALYPWLKPLPRRQQFAMVILLTDSSWAMALGEYHRGERNLGILLGGGIALWSAWVVGTAIGLAFGGGITEPERFGLDVIMLCFLLMIVVGGNPRAVMALPWLAAAVSALMAYWWLPPYLHVMVGALTGGMVAVLLPGRWFGTSAS</sequence>
<evidence type="ECO:0000256" key="2">
    <source>
        <dbReference type="ARBA" id="ARBA00010735"/>
    </source>
</evidence>
<dbReference type="EMBL" id="VBUI01000004">
    <property type="protein sequence ID" value="TLF52746.1"/>
    <property type="molecule type" value="Genomic_DNA"/>
</dbReference>
<accession>A0A5R8MKQ2</accession>
<feature type="transmembrane region" description="Helical" evidence="8">
    <location>
        <begin position="135"/>
        <end position="163"/>
    </location>
</feature>
<evidence type="ECO:0000313" key="9">
    <source>
        <dbReference type="EMBL" id="TLF52746.1"/>
    </source>
</evidence>